<accession>A0ABQ6JUU1</accession>
<name>A0ABQ6JUU1_9MICO</name>
<dbReference type="Proteomes" id="UP001157069">
    <property type="component" value="Unassembled WGS sequence"/>
</dbReference>
<organism evidence="2 3">
    <name type="scientific">Homoserinibacter gongjuensis</name>
    <dbReference type="NCBI Taxonomy" id="1162968"/>
    <lineage>
        <taxon>Bacteria</taxon>
        <taxon>Bacillati</taxon>
        <taxon>Actinomycetota</taxon>
        <taxon>Actinomycetes</taxon>
        <taxon>Micrococcales</taxon>
        <taxon>Microbacteriaceae</taxon>
        <taxon>Homoserinibacter</taxon>
    </lineage>
</organism>
<dbReference type="EMBL" id="BSVA01000001">
    <property type="protein sequence ID" value="GMA90874.1"/>
    <property type="molecule type" value="Genomic_DNA"/>
</dbReference>
<keyword evidence="1" id="KW-0812">Transmembrane</keyword>
<feature type="transmembrane region" description="Helical" evidence="1">
    <location>
        <begin position="128"/>
        <end position="150"/>
    </location>
</feature>
<protein>
    <submittedName>
        <fullName evidence="2">Uncharacterized protein</fullName>
    </submittedName>
</protein>
<proteinExistence type="predicted"/>
<feature type="transmembrane region" description="Helical" evidence="1">
    <location>
        <begin position="87"/>
        <end position="108"/>
    </location>
</feature>
<sequence>MTTTPPSDGPAPQAPETPAVRRSRAATMSLFLAVGALIAAAVLGGYFIIVGDQANIAGRAWMTLLLVGLFAGAVVLDANVGNGPNRWYLGVSTIVNVVLVAIGLIKLWNGWLQPEDTAAASVWFVQTMRLVLIIVLFRLALLFTQLYGLYFVTRARSQVGKITAILTIGLVWVTALILAIPAAFPEPEWPDWWWRVAGAATLVAVVTTVIPLIVRAFEPKAPKPAQPVQTVQQQYYQAPGYYAQQPVQVQPVPPGCSRCSRRRPVFSRCRRRPRRNRRFRPCSSRACLPCRRLLAPRRLPSRRQSA</sequence>
<dbReference type="RefSeq" id="WP_284298858.1">
    <property type="nucleotide sequence ID" value="NZ_BSVA01000001.1"/>
</dbReference>
<comment type="caution">
    <text evidence="2">The sequence shown here is derived from an EMBL/GenBank/DDBJ whole genome shotgun (WGS) entry which is preliminary data.</text>
</comment>
<keyword evidence="3" id="KW-1185">Reference proteome</keyword>
<feature type="transmembrane region" description="Helical" evidence="1">
    <location>
        <begin position="30"/>
        <end position="49"/>
    </location>
</feature>
<keyword evidence="1" id="KW-1133">Transmembrane helix</keyword>
<feature type="transmembrane region" description="Helical" evidence="1">
    <location>
        <begin position="192"/>
        <end position="214"/>
    </location>
</feature>
<reference evidence="3" key="1">
    <citation type="journal article" date="2019" name="Int. J. Syst. Evol. Microbiol.">
        <title>The Global Catalogue of Microorganisms (GCM) 10K type strain sequencing project: providing services to taxonomists for standard genome sequencing and annotation.</title>
        <authorList>
            <consortium name="The Broad Institute Genomics Platform"/>
            <consortium name="The Broad Institute Genome Sequencing Center for Infectious Disease"/>
            <person name="Wu L."/>
            <person name="Ma J."/>
        </authorList>
    </citation>
    <scope>NUCLEOTIDE SEQUENCE [LARGE SCALE GENOMIC DNA]</scope>
    <source>
        <strain evidence="3">NBRC 108755</strain>
    </source>
</reference>
<keyword evidence="1" id="KW-0472">Membrane</keyword>
<feature type="transmembrane region" description="Helical" evidence="1">
    <location>
        <begin position="162"/>
        <end position="180"/>
    </location>
</feature>
<feature type="transmembrane region" description="Helical" evidence="1">
    <location>
        <begin position="61"/>
        <end position="80"/>
    </location>
</feature>
<evidence type="ECO:0000256" key="1">
    <source>
        <dbReference type="SAM" id="Phobius"/>
    </source>
</evidence>
<evidence type="ECO:0000313" key="3">
    <source>
        <dbReference type="Proteomes" id="UP001157069"/>
    </source>
</evidence>
<gene>
    <name evidence="2" type="ORF">GCM10025869_14030</name>
</gene>
<evidence type="ECO:0000313" key="2">
    <source>
        <dbReference type="EMBL" id="GMA90874.1"/>
    </source>
</evidence>